<dbReference type="InterPro" id="IPR017853">
    <property type="entry name" value="GH"/>
</dbReference>
<organism evidence="3 4">
    <name type="scientific">Caballeronia ptereochthonis</name>
    <dbReference type="NCBI Taxonomy" id="1777144"/>
    <lineage>
        <taxon>Bacteria</taxon>
        <taxon>Pseudomonadati</taxon>
        <taxon>Pseudomonadota</taxon>
        <taxon>Betaproteobacteria</taxon>
        <taxon>Burkholderiales</taxon>
        <taxon>Burkholderiaceae</taxon>
        <taxon>Caballeronia</taxon>
    </lineage>
</organism>
<dbReference type="Gene3D" id="3.20.20.80">
    <property type="entry name" value="Glycosidases"/>
    <property type="match status" value="1"/>
</dbReference>
<reference evidence="3" key="1">
    <citation type="submission" date="2016-01" db="EMBL/GenBank/DDBJ databases">
        <authorList>
            <person name="Peeters C."/>
        </authorList>
    </citation>
    <scope>NUCLEOTIDE SEQUENCE [LARGE SCALE GENOMIC DNA]</scope>
    <source>
        <strain evidence="3">LMG 29326</strain>
    </source>
</reference>
<dbReference type="Proteomes" id="UP000054978">
    <property type="component" value="Unassembled WGS sequence"/>
</dbReference>
<feature type="compositionally biased region" description="Low complexity" evidence="1">
    <location>
        <begin position="25"/>
        <end position="70"/>
    </location>
</feature>
<dbReference type="RefSeq" id="WP_087044022.1">
    <property type="nucleotide sequence ID" value="NZ_FCOB02000006.1"/>
</dbReference>
<evidence type="ECO:0000313" key="4">
    <source>
        <dbReference type="Proteomes" id="UP000054978"/>
    </source>
</evidence>
<dbReference type="PANTHER" id="PTHR12631:SF10">
    <property type="entry name" value="BETA-XYLOSIDASE-LIKE PROTEIN-RELATED"/>
    <property type="match status" value="1"/>
</dbReference>
<accession>A0A158AAU9</accession>
<dbReference type="OrthoDB" id="8905641at2"/>
<proteinExistence type="predicted"/>
<dbReference type="InterPro" id="IPR051923">
    <property type="entry name" value="Glycosyl_Hydrolase_39"/>
</dbReference>
<name>A0A158AAU9_9BURK</name>
<dbReference type="SUPFAM" id="SSF51445">
    <property type="entry name" value="(Trans)glycosidases"/>
    <property type="match status" value="1"/>
</dbReference>
<feature type="chain" id="PRO_5007620252" description="Serine/threonine protein kinase" evidence="2">
    <location>
        <begin position="20"/>
        <end position="678"/>
    </location>
</feature>
<evidence type="ECO:0008006" key="5">
    <source>
        <dbReference type="Google" id="ProtNLM"/>
    </source>
</evidence>
<gene>
    <name evidence="3" type="ORF">AWB83_01583</name>
</gene>
<feature type="region of interest" description="Disordered" evidence="1">
    <location>
        <begin position="417"/>
        <end position="437"/>
    </location>
</feature>
<dbReference type="GO" id="GO:0004553">
    <property type="term" value="F:hydrolase activity, hydrolyzing O-glycosyl compounds"/>
    <property type="evidence" value="ECO:0007669"/>
    <property type="project" value="TreeGrafter"/>
</dbReference>
<evidence type="ECO:0000256" key="1">
    <source>
        <dbReference type="SAM" id="MobiDB-lite"/>
    </source>
</evidence>
<comment type="caution">
    <text evidence="3">The sequence shown here is derived from an EMBL/GenBank/DDBJ whole genome shotgun (WGS) entry which is preliminary data.</text>
</comment>
<feature type="region of interest" description="Disordered" evidence="1">
    <location>
        <begin position="22"/>
        <end position="70"/>
    </location>
</feature>
<evidence type="ECO:0000313" key="3">
    <source>
        <dbReference type="EMBL" id="SAK54962.1"/>
    </source>
</evidence>
<feature type="signal peptide" evidence="2">
    <location>
        <begin position="1"/>
        <end position="19"/>
    </location>
</feature>
<protein>
    <recommendedName>
        <fullName evidence="5">Serine/threonine protein kinase</fullName>
    </recommendedName>
</protein>
<dbReference type="STRING" id="1777144.AWB83_01583"/>
<feature type="region of interest" description="Disordered" evidence="1">
    <location>
        <begin position="99"/>
        <end position="124"/>
    </location>
</feature>
<dbReference type="PROSITE" id="PS51257">
    <property type="entry name" value="PROKAR_LIPOPROTEIN"/>
    <property type="match status" value="1"/>
</dbReference>
<keyword evidence="2" id="KW-0732">Signal</keyword>
<keyword evidence="4" id="KW-1185">Reference proteome</keyword>
<evidence type="ECO:0000256" key="2">
    <source>
        <dbReference type="SAM" id="SignalP"/>
    </source>
</evidence>
<dbReference type="EMBL" id="FCOB02000006">
    <property type="protein sequence ID" value="SAK54962.1"/>
    <property type="molecule type" value="Genomic_DNA"/>
</dbReference>
<dbReference type="PANTHER" id="PTHR12631">
    <property type="entry name" value="ALPHA-L-IDURONIDASE"/>
    <property type="match status" value="1"/>
</dbReference>
<dbReference type="AlphaFoldDB" id="A0A158AAU9"/>
<sequence length="678" mass="70846">MKKNPFLLSTLALALAACGGGGDGTSPSSATNAASASSPSNASASGNTSGTTSGSASNAGGSTSAPSSQTSAALANDAAATTQAVANSTANLRLTCSSPAGSSASGGDGQITVDTPSDDGSRMFPTNTKFKVAITTRAGSADTLKWSIADALGKTVASGSFAAPAVATTTTLTCSSTLAGYFAVSATLANGGGQVQTAGTRPNGIATFGVMPNVSSAIPAVTYSKQEQHRFGMQGFNENGTMLAALGITSTIDDRQMSVMEPNGRNTFNPSANNLDPFYTSGKVMRLVRLDGIPGWASGHGLNPDYAYAPADLSYFTNYMSRVGQETEAIRAKYYPTMSANYYQVTWEPYIQWKDTDANFVALYKAAYQGLHSKDPRAVVMGPAEPFPSLTTDRLKRLAPLGLAQYLDGIATHGYYDAGTSPSHPPERHHTDPDPADAANSLLNEMRNLRAEMAKDYKPNMKLFVTETGISYDVGSSYGPNYPTPNILFAQGAVVARTHIILLGEGADQTYVFFGPDFPGEAGYGTFFDLDHPQAEFGTTNISPKPAAMEVAAMTRVLDGTTTLGPVKNLPSGVYAYSFQQLNNGRVITALWTHNNSVWPASNGTFSTTYSTNYKLNVDAAGTSGTVQLIDAMGNVSSVPYTNGAITLKLTESPQYIVSTNADVAKNNATKPQGYTGI</sequence>